<evidence type="ECO:0000313" key="4">
    <source>
        <dbReference type="Proteomes" id="UP001301869"/>
    </source>
</evidence>
<dbReference type="Proteomes" id="UP001301869">
    <property type="component" value="Chromosome"/>
</dbReference>
<sequence>MAQPSASASALVDSVRWRRPAYRLFVVSLVVAIPLAASLFYYGLRQSDNEALRFIINGEPLVLDAADQAKLQADLLERLAVLETTLQYGTRLWQGAALARLEADYHAAADAYLDWYFSAPGSYSRLFIALSGDLDAWMQTQLEERLVRPLDLKTSLQALSRQHRARVASAEQAWQQKTLDALQQRYATSADVAPADEAIPTVNLDRMMQRAQGPFDLSNALPSHGASLPAGAVAGLAARRLLAGKAMQSARRLLRRFAVRVGIQATRSAAVGAGASAVATPIGGAVATGIGVAATAGAEYIALKREEAKYRPAMEDELHDGWNALASRLRQTLEAQKQARTRALRERLEQQARPAGENNGPPETYRILG</sequence>
<keyword evidence="2" id="KW-0812">Transmembrane</keyword>
<organism evidence="3 4">
    <name type="scientific">Halomonas piscis</name>
    <dbReference type="NCBI Taxonomy" id="3031727"/>
    <lineage>
        <taxon>Bacteria</taxon>
        <taxon>Pseudomonadati</taxon>
        <taxon>Pseudomonadota</taxon>
        <taxon>Gammaproteobacteria</taxon>
        <taxon>Oceanospirillales</taxon>
        <taxon>Halomonadaceae</taxon>
        <taxon>Halomonas</taxon>
    </lineage>
</organism>
<keyword evidence="2" id="KW-0472">Membrane</keyword>
<proteinExistence type="predicted"/>
<gene>
    <name evidence="3" type="ORF">P1P91_08730</name>
</gene>
<protein>
    <recommendedName>
        <fullName evidence="5">DUF3482 domain-containing protein</fullName>
    </recommendedName>
</protein>
<accession>A0ABY9YXA2</accession>
<evidence type="ECO:0000256" key="2">
    <source>
        <dbReference type="SAM" id="Phobius"/>
    </source>
</evidence>
<reference evidence="3 4" key="1">
    <citation type="submission" date="2023-03" db="EMBL/GenBank/DDBJ databases">
        <title>Halomonas sp. nov., isolated from Korean tranditional fermented seafood 'Jeotgal'.</title>
        <authorList>
            <person name="Kim B."/>
            <person name="Shin N.-R."/>
        </authorList>
    </citation>
    <scope>NUCLEOTIDE SEQUENCE [LARGE SCALE GENOMIC DNA]</scope>
    <source>
        <strain evidence="3 4">SG2L-4</strain>
    </source>
</reference>
<dbReference type="RefSeq" id="WP_311882005.1">
    <property type="nucleotide sequence ID" value="NZ_CP119391.1"/>
</dbReference>
<feature type="region of interest" description="Disordered" evidence="1">
    <location>
        <begin position="348"/>
        <end position="369"/>
    </location>
</feature>
<evidence type="ECO:0000313" key="3">
    <source>
        <dbReference type="EMBL" id="WNK18970.1"/>
    </source>
</evidence>
<evidence type="ECO:0008006" key="5">
    <source>
        <dbReference type="Google" id="ProtNLM"/>
    </source>
</evidence>
<keyword evidence="2" id="KW-1133">Transmembrane helix</keyword>
<keyword evidence="4" id="KW-1185">Reference proteome</keyword>
<dbReference type="EMBL" id="CP119391">
    <property type="protein sequence ID" value="WNK18970.1"/>
    <property type="molecule type" value="Genomic_DNA"/>
</dbReference>
<feature type="transmembrane region" description="Helical" evidence="2">
    <location>
        <begin position="21"/>
        <end position="44"/>
    </location>
</feature>
<name>A0ABY9YXA2_9GAMM</name>
<evidence type="ECO:0000256" key="1">
    <source>
        <dbReference type="SAM" id="MobiDB-lite"/>
    </source>
</evidence>